<sequence>MVYFGLRSWLLLFVKASLTVGLAAATLVSYSSLGRILHEEGFAIDEGKGSGQESI</sequence>
<dbReference type="Proteomes" id="UP000887564">
    <property type="component" value="Unplaced"/>
</dbReference>
<evidence type="ECO:0000313" key="2">
    <source>
        <dbReference type="WBParaSite" id="PEQ_0000128501-mRNA-1"/>
    </source>
</evidence>
<proteinExistence type="predicted"/>
<reference evidence="2" key="1">
    <citation type="submission" date="2022-11" db="UniProtKB">
        <authorList>
            <consortium name="WormBaseParasite"/>
        </authorList>
    </citation>
    <scope>IDENTIFICATION</scope>
</reference>
<name>A0A914R9A9_PAREQ</name>
<protein>
    <submittedName>
        <fullName evidence="2">Uncharacterized protein</fullName>
    </submittedName>
</protein>
<evidence type="ECO:0000313" key="1">
    <source>
        <dbReference type="Proteomes" id="UP000887564"/>
    </source>
</evidence>
<keyword evidence="1" id="KW-1185">Reference proteome</keyword>
<organism evidence="1 2">
    <name type="scientific">Parascaris equorum</name>
    <name type="common">Equine roundworm</name>
    <dbReference type="NCBI Taxonomy" id="6256"/>
    <lineage>
        <taxon>Eukaryota</taxon>
        <taxon>Metazoa</taxon>
        <taxon>Ecdysozoa</taxon>
        <taxon>Nematoda</taxon>
        <taxon>Chromadorea</taxon>
        <taxon>Rhabditida</taxon>
        <taxon>Spirurina</taxon>
        <taxon>Ascaridomorpha</taxon>
        <taxon>Ascaridoidea</taxon>
        <taxon>Ascarididae</taxon>
        <taxon>Parascaris</taxon>
    </lineage>
</organism>
<accession>A0A914R9A9</accession>
<dbReference type="WBParaSite" id="PEQ_0000128501-mRNA-1">
    <property type="protein sequence ID" value="PEQ_0000128501-mRNA-1"/>
    <property type="gene ID" value="PEQ_0000128501"/>
</dbReference>
<dbReference type="AlphaFoldDB" id="A0A914R9A9"/>